<evidence type="ECO:0000256" key="5">
    <source>
        <dbReference type="ARBA" id="ARBA00023136"/>
    </source>
</evidence>
<keyword evidence="4 6" id="KW-1133">Transmembrane helix</keyword>
<dbReference type="PANTHER" id="PTHR33406:SF12">
    <property type="entry name" value="BLR2997 PROTEIN"/>
    <property type="match status" value="1"/>
</dbReference>
<feature type="transmembrane region" description="Helical" evidence="6">
    <location>
        <begin position="634"/>
        <end position="656"/>
    </location>
</feature>
<feature type="transmembrane region" description="Helical" evidence="6">
    <location>
        <begin position="608"/>
        <end position="627"/>
    </location>
</feature>
<keyword evidence="3 6" id="KW-0812">Transmembrane</keyword>
<reference evidence="8" key="1">
    <citation type="submission" date="2011-09" db="EMBL/GenBank/DDBJ databases">
        <title>The permanent draft genome of Mucilaginibacter paludis DSM 18603.</title>
        <authorList>
            <consortium name="US DOE Joint Genome Institute (JGI-PGF)"/>
            <person name="Lucas S."/>
            <person name="Han J."/>
            <person name="Lapidus A."/>
            <person name="Bruce D."/>
            <person name="Goodwin L."/>
            <person name="Pitluck S."/>
            <person name="Peters L."/>
            <person name="Kyrpides N."/>
            <person name="Mavromatis K."/>
            <person name="Ivanova N."/>
            <person name="Mikhailova N."/>
            <person name="Held B."/>
            <person name="Detter J.C."/>
            <person name="Tapia R."/>
            <person name="Han C."/>
            <person name="Land M."/>
            <person name="Hauser L."/>
            <person name="Markowitz V."/>
            <person name="Cheng J.-F."/>
            <person name="Hugenholtz P."/>
            <person name="Woyke T."/>
            <person name="Wu D."/>
            <person name="Tindall B."/>
            <person name="Brambilla E."/>
            <person name="Klenk H.-P."/>
            <person name="Eisen J.A."/>
        </authorList>
    </citation>
    <scope>NUCLEOTIDE SEQUENCE [LARGE SCALE GENOMIC DNA]</scope>
    <source>
        <strain evidence="8">DSM 18603</strain>
    </source>
</reference>
<dbReference type="EMBL" id="CM001403">
    <property type="protein sequence ID" value="EHQ27089.1"/>
    <property type="molecule type" value="Genomic_DNA"/>
</dbReference>
<accession>H1YC11</accession>
<feature type="domain" description="SSD" evidence="7">
    <location>
        <begin position="249"/>
        <end position="371"/>
    </location>
</feature>
<comment type="subcellular location">
    <subcellularLocation>
        <location evidence="1">Cell membrane</location>
        <topology evidence="1">Multi-pass membrane protein</topology>
    </subcellularLocation>
</comment>
<dbReference type="HOGENOM" id="CLU_008861_1_0_10"/>
<dbReference type="STRING" id="714943.Mucpa_2982"/>
<evidence type="ECO:0000256" key="4">
    <source>
        <dbReference type="ARBA" id="ARBA00022989"/>
    </source>
</evidence>
<evidence type="ECO:0000313" key="9">
    <source>
        <dbReference type="Proteomes" id="UP000002774"/>
    </source>
</evidence>
<dbReference type="InterPro" id="IPR050545">
    <property type="entry name" value="Mycobact_MmpL"/>
</dbReference>
<dbReference type="Gene3D" id="1.20.1640.10">
    <property type="entry name" value="Multidrug efflux transporter AcrB transmembrane domain"/>
    <property type="match status" value="2"/>
</dbReference>
<evidence type="ECO:0000256" key="6">
    <source>
        <dbReference type="SAM" id="Phobius"/>
    </source>
</evidence>
<evidence type="ECO:0000256" key="2">
    <source>
        <dbReference type="ARBA" id="ARBA00022475"/>
    </source>
</evidence>
<feature type="transmembrane region" description="Helical" evidence="6">
    <location>
        <begin position="317"/>
        <end position="340"/>
    </location>
</feature>
<gene>
    <name evidence="8" type="ORF">Mucpa_2982</name>
</gene>
<name>H1YC11_9SPHI</name>
<organism evidence="8 9">
    <name type="scientific">Mucilaginibacter paludis DSM 18603</name>
    <dbReference type="NCBI Taxonomy" id="714943"/>
    <lineage>
        <taxon>Bacteria</taxon>
        <taxon>Pseudomonadati</taxon>
        <taxon>Bacteroidota</taxon>
        <taxon>Sphingobacteriia</taxon>
        <taxon>Sphingobacteriales</taxon>
        <taxon>Sphingobacteriaceae</taxon>
        <taxon>Mucilaginibacter</taxon>
    </lineage>
</organism>
<feature type="transmembrane region" description="Helical" evidence="6">
    <location>
        <begin position="276"/>
        <end position="297"/>
    </location>
</feature>
<dbReference type="InterPro" id="IPR004869">
    <property type="entry name" value="MMPL_dom"/>
</dbReference>
<dbReference type="GO" id="GO:0005886">
    <property type="term" value="C:plasma membrane"/>
    <property type="evidence" value="ECO:0007669"/>
    <property type="project" value="UniProtKB-SubCell"/>
</dbReference>
<dbReference type="Pfam" id="PF03176">
    <property type="entry name" value="MMPL"/>
    <property type="match status" value="2"/>
</dbReference>
<dbReference type="Proteomes" id="UP000002774">
    <property type="component" value="Chromosome"/>
</dbReference>
<dbReference type="eggNOG" id="COG1033">
    <property type="taxonomic scope" value="Bacteria"/>
</dbReference>
<keyword evidence="9" id="KW-1185">Reference proteome</keyword>
<dbReference type="RefSeq" id="WP_008507387.1">
    <property type="nucleotide sequence ID" value="NZ_CM001403.1"/>
</dbReference>
<feature type="transmembrane region" description="Helical" evidence="6">
    <location>
        <begin position="733"/>
        <end position="761"/>
    </location>
</feature>
<dbReference type="AlphaFoldDB" id="H1YC11"/>
<keyword evidence="2" id="KW-1003">Cell membrane</keyword>
<sequence>MIWKKLANLILKNRLTILSFVLALSVFMGFEASKVKLTYNAGKILPVTDSAYIRYTQFRKLFGEDATAMVLGIKSPNLFRQDFFNDWYRLGDHIRHIKGITGVVSLANVYKLQKDTAEHRFVLKPLITDTATSQQAVDSVKAQVYQMPFYKGLILSGDKQSSLMAVSFDTKILNTPRRDQVIAAILAAIKPFEARQHLTVHVSGQPYIRTVVSKLVSHEFVLFLGLSLGITAFILLIFFRSFYPVLFPVIVVIFGVVWSLGLLVLKGYNITLLTGIIPPLIVIIGIPNSIFLLNKYYHEFALTGDKMQALHTVIEKVGITTFIANVTTAIGFGVLCFTNSQILTEFGLIASVSIMLTFALTLILIPIIFSYLPAPGKSQSGIKDRRFMQVLLVKVDHFVHHQRKLIYTGVIVLLIISGYGVSKINVNSYIVDDLPKKSSTLTDLRFFESNFKGVLPLELSIDSRRKNGLMNLGMIHKVERLENMISAYPEFSRSISLTQVLKYSTQAFYGGDSTYYRLPNSMEQNFILSYAANSGKSNNMLRNYLDSTKQITRVSFQMVDVGSKKLNVIFDQLRPRIDSIFNPAKYHVELTGSSVIFVKGANYMVKNLYESLSLAIVLIALVMWILFRGIRMIAISILPNLIPLVITAGLMGYLGIALKPSTILIFSIAMGISSDQTIYFLTRYRNELRTTTKSISQIISDTIRETGISMIYIATILFFGFGVFAASTFGGTVALGILLSVTLLVAMICNLTLLPAFLLTAEKYIDKRKLRGPLPDTAAQDI</sequence>
<dbReference type="PROSITE" id="PS50156">
    <property type="entry name" value="SSD"/>
    <property type="match status" value="1"/>
</dbReference>
<evidence type="ECO:0000313" key="8">
    <source>
        <dbReference type="EMBL" id="EHQ27089.1"/>
    </source>
</evidence>
<dbReference type="PANTHER" id="PTHR33406">
    <property type="entry name" value="MEMBRANE PROTEIN MJ1562-RELATED"/>
    <property type="match status" value="1"/>
</dbReference>
<feature type="transmembrane region" description="Helical" evidence="6">
    <location>
        <begin position="405"/>
        <end position="422"/>
    </location>
</feature>
<proteinExistence type="predicted"/>
<evidence type="ECO:0000256" key="1">
    <source>
        <dbReference type="ARBA" id="ARBA00004651"/>
    </source>
</evidence>
<keyword evidence="5 6" id="KW-0472">Membrane</keyword>
<feature type="transmembrane region" description="Helical" evidence="6">
    <location>
        <begin position="346"/>
        <end position="372"/>
    </location>
</feature>
<evidence type="ECO:0000256" key="3">
    <source>
        <dbReference type="ARBA" id="ARBA00022692"/>
    </source>
</evidence>
<feature type="transmembrane region" description="Helical" evidence="6">
    <location>
        <begin position="220"/>
        <end position="238"/>
    </location>
</feature>
<protein>
    <submittedName>
        <fullName evidence="8">Patched family protein</fullName>
    </submittedName>
</protein>
<feature type="transmembrane region" description="Helical" evidence="6">
    <location>
        <begin position="245"/>
        <end position="264"/>
    </location>
</feature>
<dbReference type="InterPro" id="IPR000731">
    <property type="entry name" value="SSD"/>
</dbReference>
<feature type="transmembrane region" description="Helical" evidence="6">
    <location>
        <begin position="703"/>
        <end position="727"/>
    </location>
</feature>
<dbReference type="SUPFAM" id="SSF82866">
    <property type="entry name" value="Multidrug efflux transporter AcrB transmembrane domain"/>
    <property type="match status" value="2"/>
</dbReference>
<evidence type="ECO:0000259" key="7">
    <source>
        <dbReference type="PROSITE" id="PS50156"/>
    </source>
</evidence>